<dbReference type="PROSITE" id="PS51192">
    <property type="entry name" value="HELICASE_ATP_BIND_1"/>
    <property type="match status" value="1"/>
</dbReference>
<reference evidence="5 6" key="1">
    <citation type="submission" date="2024-06" db="EMBL/GenBank/DDBJ databases">
        <authorList>
            <person name="Li Z."/>
            <person name="Jiang Y."/>
        </authorList>
    </citation>
    <scope>NUCLEOTIDE SEQUENCE [LARGE SCALE GENOMIC DNA]</scope>
    <source>
        <strain evidence="5 6">HSW-8</strain>
    </source>
</reference>
<proteinExistence type="predicted"/>
<dbReference type="CDD" id="cd18012">
    <property type="entry name" value="DEXQc_arch_SWI2_SNF2"/>
    <property type="match status" value="1"/>
</dbReference>
<organism evidence="5 6">
    <name type="scientific">Sinimarinibacterium thermocellulolyticum</name>
    <dbReference type="NCBI Taxonomy" id="3170016"/>
    <lineage>
        <taxon>Bacteria</taxon>
        <taxon>Pseudomonadati</taxon>
        <taxon>Pseudomonadota</taxon>
        <taxon>Gammaproteobacteria</taxon>
        <taxon>Nevskiales</taxon>
        <taxon>Nevskiaceae</taxon>
        <taxon>Sinimarinibacterium</taxon>
    </lineage>
</organism>
<sequence>MPHSLPLPRPPGPAPAAEPLQLDLELAAPRAPLRAVLELRTEHLAARSRRLPVSRIGVARLCFDYGGRRIPADSRGAGIDEGAAAVERQHAAEGEILDQLRGFHLLPADAVVGLFLDDEELARFGTGDHVLERGEGRPASPDHLAKILPRLAAAGFALEFDADFPVELLPAPSDWRIDIAERDGAWFDVHLGIEVNGERIDLIPVLRAALADPSFPIEPAPREPADAVWLAAVDERRRVPLPLVRLRALIEPLSEWLSRQADGGGEAGALRLRLPQAAILDELPLRVVDGTPLRERLAALSAPREPVTVAQGFRASLRPYQQQGLGWLDTLARAGLGGVLADDMGLGKTVQVLAHIWTERARGRLKLPALIIVPTSLVANWRAEARRFAPELQLLVLHGPDRRELYARIAHAHIVLTTYPLIARDHALLKRARFGLLVLDEAQTIKNARTQTAQIVRELRAERRLAVTGTPLENHLGELWAQMDVVEPGLLGSERSFTALYRTPIEKHGNRAREARLKRRIAPLILRRRKEDVAPELPPRTEILRRIDLQGRQRELYEALRALQDRRVREAVAARGLEQSGMIVLDALLKLRQVCCDPRLVRLDGAAAVDESAKLDHLLELLDELIAADRRVLVFSQFTSMLSLIAKALRARGIHHLELTGATRDRGALVERFQRGEVPVFLISLKAGGVGLNLTAADTVIHYDPWWNPAVENQASDRAHRIGQDKPVFVYKLICSATVEEKIQELQARKAALAQAVLDGGPCKDTGFDGADLAELLATL</sequence>
<gene>
    <name evidence="5" type="ORF">ABSH63_14130</name>
</gene>
<dbReference type="SMART" id="SM00487">
    <property type="entry name" value="DEXDc"/>
    <property type="match status" value="1"/>
</dbReference>
<evidence type="ECO:0000256" key="2">
    <source>
        <dbReference type="ARBA" id="ARBA00022806"/>
    </source>
</evidence>
<dbReference type="Gene3D" id="3.40.50.300">
    <property type="entry name" value="P-loop containing nucleotide triphosphate hydrolases"/>
    <property type="match status" value="1"/>
</dbReference>
<dbReference type="InterPro" id="IPR027417">
    <property type="entry name" value="P-loop_NTPase"/>
</dbReference>
<keyword evidence="1 5" id="KW-0378">Hydrolase</keyword>
<dbReference type="EMBL" id="JBEPIJ010000022">
    <property type="protein sequence ID" value="MES0875137.1"/>
    <property type="molecule type" value="Genomic_DNA"/>
</dbReference>
<dbReference type="EC" id="3.6.4.-" evidence="5"/>
<keyword evidence="2 5" id="KW-0547">Nucleotide-binding</keyword>
<dbReference type="Gene3D" id="3.40.50.10810">
    <property type="entry name" value="Tandem AAA-ATPase domain"/>
    <property type="match status" value="1"/>
</dbReference>
<evidence type="ECO:0000313" key="5">
    <source>
        <dbReference type="EMBL" id="MES0875137.1"/>
    </source>
</evidence>
<name>A0ABV2AD19_9GAMM</name>
<dbReference type="InterPro" id="IPR038718">
    <property type="entry name" value="SNF2-like_sf"/>
</dbReference>
<dbReference type="CDD" id="cd18793">
    <property type="entry name" value="SF2_C_SNF"/>
    <property type="match status" value="1"/>
</dbReference>
<dbReference type="RefSeq" id="WP_352890526.1">
    <property type="nucleotide sequence ID" value="NZ_JBEPIJ010000022.1"/>
</dbReference>
<dbReference type="GO" id="GO:0004386">
    <property type="term" value="F:helicase activity"/>
    <property type="evidence" value="ECO:0007669"/>
    <property type="project" value="UniProtKB-KW"/>
</dbReference>
<dbReference type="InterPro" id="IPR000330">
    <property type="entry name" value="SNF2_N"/>
</dbReference>
<feature type="domain" description="Helicase C-terminal" evidence="4">
    <location>
        <begin position="614"/>
        <end position="761"/>
    </location>
</feature>
<dbReference type="SUPFAM" id="SSF52540">
    <property type="entry name" value="P-loop containing nucleoside triphosphate hydrolases"/>
    <property type="match status" value="2"/>
</dbReference>
<keyword evidence="2 5" id="KW-0067">ATP-binding</keyword>
<evidence type="ECO:0000259" key="3">
    <source>
        <dbReference type="PROSITE" id="PS51192"/>
    </source>
</evidence>
<feature type="domain" description="Helicase ATP-binding" evidence="3">
    <location>
        <begin position="329"/>
        <end position="489"/>
    </location>
</feature>
<keyword evidence="6" id="KW-1185">Reference proteome</keyword>
<dbReference type="InterPro" id="IPR014001">
    <property type="entry name" value="Helicase_ATP-bd"/>
</dbReference>
<accession>A0ABV2AD19</accession>
<evidence type="ECO:0000259" key="4">
    <source>
        <dbReference type="PROSITE" id="PS51194"/>
    </source>
</evidence>
<evidence type="ECO:0000313" key="6">
    <source>
        <dbReference type="Proteomes" id="UP001465331"/>
    </source>
</evidence>
<dbReference type="GO" id="GO:0016787">
    <property type="term" value="F:hydrolase activity"/>
    <property type="evidence" value="ECO:0007669"/>
    <property type="project" value="UniProtKB-KW"/>
</dbReference>
<dbReference type="InterPro" id="IPR001650">
    <property type="entry name" value="Helicase_C-like"/>
</dbReference>
<dbReference type="Proteomes" id="UP001465331">
    <property type="component" value="Unassembled WGS sequence"/>
</dbReference>
<protein>
    <submittedName>
        <fullName evidence="5">DEAD/DEAH box helicase</fullName>
        <ecNumber evidence="5">3.6.4.-</ecNumber>
    </submittedName>
</protein>
<dbReference type="Pfam" id="PF00176">
    <property type="entry name" value="SNF2-rel_dom"/>
    <property type="match status" value="1"/>
</dbReference>
<dbReference type="PROSITE" id="PS51194">
    <property type="entry name" value="HELICASE_CTER"/>
    <property type="match status" value="1"/>
</dbReference>
<dbReference type="Pfam" id="PF00271">
    <property type="entry name" value="Helicase_C"/>
    <property type="match status" value="1"/>
</dbReference>
<dbReference type="InterPro" id="IPR049730">
    <property type="entry name" value="SNF2/RAD54-like_C"/>
</dbReference>
<dbReference type="PANTHER" id="PTHR10799">
    <property type="entry name" value="SNF2/RAD54 HELICASE FAMILY"/>
    <property type="match status" value="1"/>
</dbReference>
<keyword evidence="2 5" id="KW-0347">Helicase</keyword>
<evidence type="ECO:0000256" key="1">
    <source>
        <dbReference type="ARBA" id="ARBA00022801"/>
    </source>
</evidence>
<comment type="caution">
    <text evidence="5">The sequence shown here is derived from an EMBL/GenBank/DDBJ whole genome shotgun (WGS) entry which is preliminary data.</text>
</comment>
<dbReference type="SMART" id="SM00490">
    <property type="entry name" value="HELICc"/>
    <property type="match status" value="1"/>
</dbReference>